<evidence type="ECO:0000313" key="10">
    <source>
        <dbReference type="Proteomes" id="UP000594749"/>
    </source>
</evidence>
<dbReference type="EMBL" id="CP063078">
    <property type="protein sequence ID" value="QOQ87247.1"/>
    <property type="molecule type" value="Genomic_DNA"/>
</dbReference>
<dbReference type="AlphaFoldDB" id="A0A7M1LF88"/>
<evidence type="ECO:0000256" key="3">
    <source>
        <dbReference type="ARBA" id="ARBA00022722"/>
    </source>
</evidence>
<dbReference type="GO" id="GO:0035613">
    <property type="term" value="F:RNA stem-loop binding"/>
    <property type="evidence" value="ECO:0007669"/>
    <property type="project" value="TreeGrafter"/>
</dbReference>
<dbReference type="Gene3D" id="3.30.420.10">
    <property type="entry name" value="Ribonuclease H-like superfamily/Ribonuclease H"/>
    <property type="match status" value="1"/>
</dbReference>
<dbReference type="InterPro" id="IPR036388">
    <property type="entry name" value="WH-like_DNA-bd_sf"/>
</dbReference>
<dbReference type="PANTHER" id="PTHR41694">
    <property type="entry name" value="ENDOGENOUS RETROVIRUS GROUP K MEMBER POL PROTEIN"/>
    <property type="match status" value="1"/>
</dbReference>
<dbReference type="GO" id="GO:0003964">
    <property type="term" value="F:RNA-directed DNA polymerase activity"/>
    <property type="evidence" value="ECO:0007669"/>
    <property type="project" value="UniProtKB-KW"/>
</dbReference>
<dbReference type="GO" id="GO:0016787">
    <property type="term" value="F:hydrolase activity"/>
    <property type="evidence" value="ECO:0007669"/>
    <property type="project" value="UniProtKB-KW"/>
</dbReference>
<dbReference type="GO" id="GO:0015074">
    <property type="term" value="P:DNA integration"/>
    <property type="evidence" value="ECO:0007669"/>
    <property type="project" value="InterPro"/>
</dbReference>
<dbReference type="GO" id="GO:0004519">
    <property type="term" value="F:endonuclease activity"/>
    <property type="evidence" value="ECO:0007669"/>
    <property type="project" value="UniProtKB-KW"/>
</dbReference>
<dbReference type="RefSeq" id="WP_025803607.1">
    <property type="nucleotide sequence ID" value="NZ_CP053842.1"/>
</dbReference>
<keyword evidence="3" id="KW-0540">Nuclease</keyword>
<gene>
    <name evidence="9" type="ORF">IMC76_08575</name>
</gene>
<dbReference type="PANTHER" id="PTHR41694:SF3">
    <property type="entry name" value="RNA-DIRECTED DNA POLYMERASE-RELATED"/>
    <property type="match status" value="1"/>
</dbReference>
<keyword evidence="6" id="KW-0695">RNA-directed DNA polymerase</keyword>
<name>A0A7M1LF88_9BACT</name>
<dbReference type="InterPro" id="IPR010921">
    <property type="entry name" value="Trp_repressor/repl_initiator"/>
</dbReference>
<dbReference type="OrthoDB" id="5287589at2"/>
<keyword evidence="4" id="KW-0255">Endonuclease</keyword>
<dbReference type="PROSITE" id="PS50994">
    <property type="entry name" value="INTEGRASE"/>
    <property type="match status" value="1"/>
</dbReference>
<dbReference type="Proteomes" id="UP000594749">
    <property type="component" value="Chromosome"/>
</dbReference>
<dbReference type="SUPFAM" id="SSF53098">
    <property type="entry name" value="Ribonuclease H-like"/>
    <property type="match status" value="1"/>
</dbReference>
<dbReference type="Pfam" id="PF13518">
    <property type="entry name" value="HTH_28"/>
    <property type="match status" value="1"/>
</dbReference>
<organism evidence="9 10">
    <name type="scientific">Campylobacter corcagiensis</name>
    <dbReference type="NCBI Taxonomy" id="1448857"/>
    <lineage>
        <taxon>Bacteria</taxon>
        <taxon>Pseudomonadati</taxon>
        <taxon>Campylobacterota</taxon>
        <taxon>Epsilonproteobacteria</taxon>
        <taxon>Campylobacterales</taxon>
        <taxon>Campylobacteraceae</taxon>
        <taxon>Campylobacter</taxon>
    </lineage>
</organism>
<keyword evidence="2" id="KW-0548">Nucleotidyltransferase</keyword>
<dbReference type="InterPro" id="IPR015378">
    <property type="entry name" value="Transposase-like_Mu_C"/>
</dbReference>
<dbReference type="Gene3D" id="1.10.10.10">
    <property type="entry name" value="Winged helix-like DNA-binding domain superfamily/Winged helix DNA-binding domain"/>
    <property type="match status" value="1"/>
</dbReference>
<proteinExistence type="predicted"/>
<feature type="region of interest" description="Disordered" evidence="7">
    <location>
        <begin position="186"/>
        <end position="219"/>
    </location>
</feature>
<evidence type="ECO:0000256" key="2">
    <source>
        <dbReference type="ARBA" id="ARBA00022695"/>
    </source>
</evidence>
<dbReference type="InterPro" id="IPR055247">
    <property type="entry name" value="InsJ-like_HTH"/>
</dbReference>
<evidence type="ECO:0000313" key="9">
    <source>
        <dbReference type="EMBL" id="QOQ87247.1"/>
    </source>
</evidence>
<dbReference type="Pfam" id="PF09299">
    <property type="entry name" value="Mu-transpos_C"/>
    <property type="match status" value="1"/>
</dbReference>
<dbReference type="SUPFAM" id="SSF48295">
    <property type="entry name" value="TrpR-like"/>
    <property type="match status" value="1"/>
</dbReference>
<evidence type="ECO:0000256" key="4">
    <source>
        <dbReference type="ARBA" id="ARBA00022759"/>
    </source>
</evidence>
<accession>A0A7M1LF88</accession>
<evidence type="ECO:0000256" key="6">
    <source>
        <dbReference type="ARBA" id="ARBA00022918"/>
    </source>
</evidence>
<feature type="compositionally biased region" description="Basic and acidic residues" evidence="7">
    <location>
        <begin position="205"/>
        <end position="219"/>
    </location>
</feature>
<dbReference type="InterPro" id="IPR012337">
    <property type="entry name" value="RNaseH-like_sf"/>
</dbReference>
<feature type="domain" description="Integrase catalytic" evidence="8">
    <location>
        <begin position="464"/>
        <end position="595"/>
    </location>
</feature>
<keyword evidence="10" id="KW-1185">Reference proteome</keyword>
<evidence type="ECO:0000256" key="1">
    <source>
        <dbReference type="ARBA" id="ARBA00022679"/>
    </source>
</evidence>
<dbReference type="Pfam" id="PF00665">
    <property type="entry name" value="rve"/>
    <property type="match status" value="1"/>
</dbReference>
<keyword evidence="1" id="KW-0808">Transferase</keyword>
<protein>
    <submittedName>
        <fullName evidence="9">DDE-type integrase/transposase/recombinase</fullName>
    </submittedName>
</protein>
<dbReference type="GO" id="GO:0043565">
    <property type="term" value="F:sequence-specific DNA binding"/>
    <property type="evidence" value="ECO:0007669"/>
    <property type="project" value="InterPro"/>
</dbReference>
<dbReference type="NCBIfam" id="NF047593">
    <property type="entry name" value="IS66_ISAeme5_TnpA"/>
    <property type="match status" value="1"/>
</dbReference>
<dbReference type="InterPro" id="IPR001584">
    <property type="entry name" value="Integrase_cat-core"/>
</dbReference>
<reference evidence="9 10" key="1">
    <citation type="submission" date="2020-10" db="EMBL/GenBank/DDBJ databases">
        <title>Campylobacter and Helicobacter PacBio genomes.</title>
        <authorList>
            <person name="Lane C."/>
        </authorList>
    </citation>
    <scope>NUCLEOTIDE SEQUENCE [LARGE SCALE GENOMIC DNA]</scope>
    <source>
        <strain evidence="9 10">2016D-0077</strain>
    </source>
</reference>
<sequence length="870" mass="96550">MFYVGSKTASIVFNVGQSTLRESVSRNSNRYPFLRIENTGKRGRGGARLLFKIEIAQLKMALHSKKISNDTKIYTLDKGGLKEISLGDIFGDDFIQNLGSGVVNGGVSGADSHSDGVAGVSGVNDYDRASYVNGGVDKASGFDSHSDGVAGVSGFDTHSDGGVYSCDKINNKRRILDNKNGYQGIGGKNKKEIKSSEISSGDGELDSHITRNESKMSDDEKQHIASLNLTKDLKSGVLGGVVNDAKESKSGLCGSSTKGGLCGVGSDVSVLGGVSNNSSILGGDNSKNSKADSHSHNSALCGNAKNVTYFQLSDKQKDEVNEKIKLIKEQISSGQSVADFCKARNLSKSTFYRWKKEYKNGGAVGLADKSGMHRKGESKLEPWMQEFVLSKFRAYGAGNFNLTECVDSLNAEIIKRDGLKYGLNLSGEFSFCDSGVIKRFLDNHYKNKPLEYTVITKGFDKAKSYFKPSMGDQREIFTFRNQCWQIDSSPLDMIVRDDETNEPFRPHILSIVDVYSGRGVVSLEKTSNSLNIIRLLWKAISTLGKPQTIKGDNGKDYLSGNFQELLNGLGIFYEAALPYSGEQKGMVERRFKTLQHSGIAMLPGYIGNDLKTREQIEQRTPKKDRHAKDEYGHSKMTNLKNLLSFSQAKKELEILNMKWDLISGKRRKGKPSPMDIWNSDDTKLLSVDYAEFLLYASKGVDRVVTKKGINFNGDVFVSFDMPPVKTRVTIRQNIDDVSEIYVFSQKGEFLCVARDSKKANLSADELKIVNKSFKKDLSEIKKVIDKASQSLKRDALYELENIKKLHRKSLKAEKWELSNDISSVKEKIQTSKKLNEISNQAANYEKYRLKKDETKTKKFKGFDELIEDVS</sequence>
<evidence type="ECO:0000256" key="7">
    <source>
        <dbReference type="SAM" id="MobiDB-lite"/>
    </source>
</evidence>
<keyword evidence="5" id="KW-0378">Hydrolase</keyword>
<dbReference type="InterPro" id="IPR036397">
    <property type="entry name" value="RNaseH_sf"/>
</dbReference>
<evidence type="ECO:0000259" key="8">
    <source>
        <dbReference type="PROSITE" id="PS50994"/>
    </source>
</evidence>
<evidence type="ECO:0000256" key="5">
    <source>
        <dbReference type="ARBA" id="ARBA00022801"/>
    </source>
</evidence>